<dbReference type="AlphaFoldDB" id="A0AAV2FXA9"/>
<accession>A0AAV2FXA9</accession>
<evidence type="ECO:0000313" key="2">
    <source>
        <dbReference type="Proteomes" id="UP001497516"/>
    </source>
</evidence>
<keyword evidence="2" id="KW-1185">Reference proteome</keyword>
<gene>
    <name evidence="1" type="ORF">LTRI10_LOCUS42962</name>
</gene>
<proteinExistence type="predicted"/>
<dbReference type="Proteomes" id="UP001497516">
    <property type="component" value="Chromosome 7"/>
</dbReference>
<reference evidence="1 2" key="1">
    <citation type="submission" date="2024-04" db="EMBL/GenBank/DDBJ databases">
        <authorList>
            <person name="Fracassetti M."/>
        </authorList>
    </citation>
    <scope>NUCLEOTIDE SEQUENCE [LARGE SCALE GENOMIC DNA]</scope>
</reference>
<organism evidence="1 2">
    <name type="scientific">Linum trigynum</name>
    <dbReference type="NCBI Taxonomy" id="586398"/>
    <lineage>
        <taxon>Eukaryota</taxon>
        <taxon>Viridiplantae</taxon>
        <taxon>Streptophyta</taxon>
        <taxon>Embryophyta</taxon>
        <taxon>Tracheophyta</taxon>
        <taxon>Spermatophyta</taxon>
        <taxon>Magnoliopsida</taxon>
        <taxon>eudicotyledons</taxon>
        <taxon>Gunneridae</taxon>
        <taxon>Pentapetalae</taxon>
        <taxon>rosids</taxon>
        <taxon>fabids</taxon>
        <taxon>Malpighiales</taxon>
        <taxon>Linaceae</taxon>
        <taxon>Linum</taxon>
    </lineage>
</organism>
<name>A0AAV2FXA9_9ROSI</name>
<sequence>MRSNFGEAFTAFDERGEGLAFPKNGSPVHVACCEASDRGKKTTIRASPHLTATVKAHWRGSLTQTNTGYSPCLSNAVNTPCLSTSATSPRPTKTVKSSPFLIKTVILSPFQFKMVMHSPF</sequence>
<dbReference type="EMBL" id="OZ034820">
    <property type="protein sequence ID" value="CAL1402996.1"/>
    <property type="molecule type" value="Genomic_DNA"/>
</dbReference>
<evidence type="ECO:0000313" key="1">
    <source>
        <dbReference type="EMBL" id="CAL1402996.1"/>
    </source>
</evidence>
<protein>
    <submittedName>
        <fullName evidence="1">Uncharacterized protein</fullName>
    </submittedName>
</protein>